<dbReference type="GO" id="GO:0061685">
    <property type="term" value="F:diphthine methylesterase activity"/>
    <property type="evidence" value="ECO:0007669"/>
    <property type="project" value="UniProtKB-EC"/>
</dbReference>
<dbReference type="InterPro" id="IPR015943">
    <property type="entry name" value="WD40/YVTN_repeat-like_dom_sf"/>
</dbReference>
<dbReference type="PANTHER" id="PTHR46042">
    <property type="entry name" value="DIPHTHINE METHYLTRANSFERASE"/>
    <property type="match status" value="1"/>
</dbReference>
<dbReference type="OrthoDB" id="273771at2759"/>
<dbReference type="InterPro" id="IPR036322">
    <property type="entry name" value="WD40_repeat_dom_sf"/>
</dbReference>
<evidence type="ECO:0000256" key="9">
    <source>
        <dbReference type="SAM" id="MobiDB-lite"/>
    </source>
</evidence>
<keyword evidence="10" id="KW-0489">Methyltransferase</keyword>
<keyword evidence="10" id="KW-0808">Transferase</keyword>
<dbReference type="EMBL" id="LT594515">
    <property type="protein sequence ID" value="SBT77837.1"/>
    <property type="molecule type" value="Genomic_DNA"/>
</dbReference>
<evidence type="ECO:0000256" key="1">
    <source>
        <dbReference type="ARBA" id="ARBA00005156"/>
    </source>
</evidence>
<evidence type="ECO:0000256" key="4">
    <source>
        <dbReference type="ARBA" id="ARBA00022801"/>
    </source>
</evidence>
<evidence type="ECO:0000313" key="10">
    <source>
        <dbReference type="EMBL" id="SBT77837.1"/>
    </source>
</evidence>
<feature type="compositionally biased region" description="Basic and acidic residues" evidence="9">
    <location>
        <begin position="374"/>
        <end position="384"/>
    </location>
</feature>
<accession>A0A1C3KUJ0</accession>
<dbReference type="InterPro" id="IPR001680">
    <property type="entry name" value="WD40_rpt"/>
</dbReference>
<dbReference type="SUPFAM" id="SSF50978">
    <property type="entry name" value="WD40 repeat-like"/>
    <property type="match status" value="1"/>
</dbReference>
<dbReference type="PANTHER" id="PTHR46042:SF1">
    <property type="entry name" value="DIPHTHINE METHYLTRANSFERASE"/>
    <property type="match status" value="1"/>
</dbReference>
<name>A0A1C3KUJ0_PLAOA</name>
<dbReference type="EC" id="3.1.1.97" evidence="6"/>
<feature type="compositionally biased region" description="Basic residues" evidence="9">
    <location>
        <begin position="362"/>
        <end position="373"/>
    </location>
</feature>
<feature type="repeat" description="WD" evidence="8">
    <location>
        <begin position="221"/>
        <end position="256"/>
    </location>
</feature>
<dbReference type="SMART" id="SM00320">
    <property type="entry name" value="WD40"/>
    <property type="match status" value="2"/>
</dbReference>
<dbReference type="PROSITE" id="PS50294">
    <property type="entry name" value="WD_REPEATS_REGION"/>
    <property type="match status" value="1"/>
</dbReference>
<dbReference type="Gene3D" id="2.130.10.10">
    <property type="entry name" value="YVTN repeat-like/Quinoprotein amine dehydrogenase"/>
    <property type="match status" value="1"/>
</dbReference>
<dbReference type="Proteomes" id="UP000243200">
    <property type="component" value="Chromosome 11"/>
</dbReference>
<dbReference type="PROSITE" id="PS50082">
    <property type="entry name" value="WD_REPEATS_2"/>
    <property type="match status" value="2"/>
</dbReference>
<feature type="repeat" description="WD" evidence="8">
    <location>
        <begin position="178"/>
        <end position="219"/>
    </location>
</feature>
<proteinExistence type="inferred from homology"/>
<comment type="catalytic activity">
    <reaction evidence="7">
        <text>diphthine methyl ester-[translation elongation factor 2] + H2O = diphthine-[translation elongation factor 2] + methanol + H(+)</text>
        <dbReference type="Rhea" id="RHEA:42656"/>
        <dbReference type="Rhea" id="RHEA-COMP:10172"/>
        <dbReference type="Rhea" id="RHEA-COMP:10173"/>
        <dbReference type="ChEBI" id="CHEBI:15377"/>
        <dbReference type="ChEBI" id="CHEBI:15378"/>
        <dbReference type="ChEBI" id="CHEBI:17790"/>
        <dbReference type="ChEBI" id="CHEBI:79005"/>
        <dbReference type="ChEBI" id="CHEBI:82696"/>
        <dbReference type="EC" id="3.1.1.97"/>
    </reaction>
</comment>
<dbReference type="VEuPathDB" id="PlasmoDB:PocGH01_11048700"/>
<organism evidence="10 11">
    <name type="scientific">Plasmodium ovale</name>
    <name type="common">malaria parasite P. ovale</name>
    <dbReference type="NCBI Taxonomy" id="36330"/>
    <lineage>
        <taxon>Eukaryota</taxon>
        <taxon>Sar</taxon>
        <taxon>Alveolata</taxon>
        <taxon>Apicomplexa</taxon>
        <taxon>Aconoidasida</taxon>
        <taxon>Haemosporida</taxon>
        <taxon>Plasmodiidae</taxon>
        <taxon>Plasmodium</taxon>
        <taxon>Plasmodium (Plasmodium)</taxon>
    </lineage>
</organism>
<gene>
    <name evidence="10" type="primary">DPH7</name>
    <name evidence="10" type="ORF">POWCR01_110042900</name>
</gene>
<reference evidence="10 11" key="1">
    <citation type="submission" date="2016-06" db="EMBL/GenBank/DDBJ databases">
        <authorList>
            <consortium name="Pathogen Informatics"/>
        </authorList>
    </citation>
    <scope>NUCLEOTIDE SEQUENCE [LARGE SCALE GENOMIC DNA]</scope>
    <source>
        <strain evidence="10">PowCR01</strain>
    </source>
</reference>
<comment type="pathway">
    <text evidence="1">Protein modification; peptidyl-diphthamide biosynthesis.</text>
</comment>
<keyword evidence="3" id="KW-0677">Repeat</keyword>
<feature type="region of interest" description="Disordered" evidence="9">
    <location>
        <begin position="355"/>
        <end position="384"/>
    </location>
</feature>
<evidence type="ECO:0000256" key="5">
    <source>
        <dbReference type="ARBA" id="ARBA00038092"/>
    </source>
</evidence>
<comment type="similarity">
    <text evidence="5">Belongs to the DPH7 family.</text>
</comment>
<dbReference type="GO" id="GO:0017183">
    <property type="term" value="P:protein histidyl modification to diphthamide"/>
    <property type="evidence" value="ECO:0007669"/>
    <property type="project" value="TreeGrafter"/>
</dbReference>
<evidence type="ECO:0000256" key="7">
    <source>
        <dbReference type="ARBA" id="ARBA00047551"/>
    </source>
</evidence>
<dbReference type="Pfam" id="PF00400">
    <property type="entry name" value="WD40"/>
    <property type="match status" value="2"/>
</dbReference>
<keyword evidence="4" id="KW-0378">Hydrolase</keyword>
<dbReference type="GO" id="GO:0008168">
    <property type="term" value="F:methyltransferase activity"/>
    <property type="evidence" value="ECO:0007669"/>
    <property type="project" value="UniProtKB-KW"/>
</dbReference>
<evidence type="ECO:0000313" key="11">
    <source>
        <dbReference type="Proteomes" id="UP000243200"/>
    </source>
</evidence>
<dbReference type="GO" id="GO:0032259">
    <property type="term" value="P:methylation"/>
    <property type="evidence" value="ECO:0007669"/>
    <property type="project" value="UniProtKB-KW"/>
</dbReference>
<dbReference type="VEuPathDB" id="PlasmoDB:POWCR01_110042900"/>
<evidence type="ECO:0000256" key="2">
    <source>
        <dbReference type="ARBA" id="ARBA00022574"/>
    </source>
</evidence>
<dbReference type="GO" id="GO:0005737">
    <property type="term" value="C:cytoplasm"/>
    <property type="evidence" value="ECO:0007669"/>
    <property type="project" value="TreeGrafter"/>
</dbReference>
<evidence type="ECO:0000256" key="8">
    <source>
        <dbReference type="PROSITE-ProRule" id="PRU00221"/>
    </source>
</evidence>
<dbReference type="InterPro" id="IPR052415">
    <property type="entry name" value="Diphthine_MTase"/>
</dbReference>
<protein>
    <recommendedName>
        <fullName evidence="6">methylated diphthine methylhydrolase</fullName>
        <ecNumber evidence="6">3.1.1.97</ecNumber>
    </recommendedName>
</protein>
<dbReference type="AlphaFoldDB" id="A0A1C3KUJ0"/>
<evidence type="ECO:0000256" key="3">
    <source>
        <dbReference type="ARBA" id="ARBA00022737"/>
    </source>
</evidence>
<keyword evidence="2 8" id="KW-0853">WD repeat</keyword>
<sequence>MLKGRYNLKYCCDDVCIFPSSTLLNYDGKELSERFSDSFGLTAISTYQLKVSNQNGVQKKKGKVYLFRLAEKNNKGETKLEMDPILTYEKNINFRSGVLQSNYLFTNRNLLLGCVCVNGFHLSDVKEGNHNHMFATPCEKNNSGLSFEAFDNKPEKICVSFSNGDVCILVDGNKLKLWKAHEYHVWSCTFCGNENVVTTGSDDCSFTIWDLRSTNFSQKNKRSHTQGVTAVKFEGFSHRIYTASYDNKIRIFDLRNIQDPLQIIDVKSSIWRLKFLYKNEALHKLLVAACDGGAKIFKKIDNEFIFKKGIHNENELTYGIDAIDIVDKRKKKKKKFTYLAPSTTRKCKCGFKGAEEQGKNKTVTHKKKKKKKKPTEENCTKIIP</sequence>
<evidence type="ECO:0000256" key="6">
    <source>
        <dbReference type="ARBA" id="ARBA00039131"/>
    </source>
</evidence>